<dbReference type="GO" id="GO:0005737">
    <property type="term" value="C:cytoplasm"/>
    <property type="evidence" value="ECO:0007669"/>
    <property type="project" value="TreeGrafter"/>
</dbReference>
<dbReference type="Pfam" id="PF16979">
    <property type="entry name" value="SIN1_PH"/>
    <property type="match status" value="1"/>
</dbReference>
<reference evidence="5 6" key="1">
    <citation type="submission" date="2018-02" db="EMBL/GenBank/DDBJ databases">
        <title>Draft genome sequences of Elsinoe sp., causing black scab on jojoba.</title>
        <authorList>
            <person name="Stodart B."/>
            <person name="Jeffress S."/>
            <person name="Ash G."/>
            <person name="Arun Chinnappa K."/>
        </authorList>
    </citation>
    <scope>NUCLEOTIDE SEQUENCE [LARGE SCALE GENOMIC DNA]</scope>
    <source>
        <strain evidence="5 6">Hillstone_2</strain>
    </source>
</reference>
<feature type="compositionally biased region" description="Acidic residues" evidence="2">
    <location>
        <begin position="253"/>
        <end position="270"/>
    </location>
</feature>
<evidence type="ECO:0000256" key="2">
    <source>
        <dbReference type="SAM" id="MobiDB-lite"/>
    </source>
</evidence>
<accession>A0A4U7AV45</accession>
<comment type="caution">
    <text evidence="5">The sequence shown here is derived from an EMBL/GenBank/DDBJ whole genome shotgun (WGS) entry which is preliminary data.</text>
</comment>
<feature type="compositionally biased region" description="Basic and acidic residues" evidence="2">
    <location>
        <begin position="161"/>
        <end position="172"/>
    </location>
</feature>
<feature type="compositionally biased region" description="Polar residues" evidence="2">
    <location>
        <begin position="508"/>
        <end position="526"/>
    </location>
</feature>
<evidence type="ECO:0000259" key="4">
    <source>
        <dbReference type="Pfam" id="PF16979"/>
    </source>
</evidence>
<organism evidence="5 6">
    <name type="scientific">Elsinoe australis</name>
    <dbReference type="NCBI Taxonomy" id="40998"/>
    <lineage>
        <taxon>Eukaryota</taxon>
        <taxon>Fungi</taxon>
        <taxon>Dikarya</taxon>
        <taxon>Ascomycota</taxon>
        <taxon>Pezizomycotina</taxon>
        <taxon>Dothideomycetes</taxon>
        <taxon>Dothideomycetidae</taxon>
        <taxon>Myriangiales</taxon>
        <taxon>Elsinoaceae</taxon>
        <taxon>Elsinoe</taxon>
    </lineage>
</organism>
<dbReference type="InterPro" id="IPR011993">
    <property type="entry name" value="PH-like_dom_sf"/>
</dbReference>
<evidence type="ECO:0000259" key="3">
    <source>
        <dbReference type="Pfam" id="PF16978"/>
    </source>
</evidence>
<comment type="similarity">
    <text evidence="1">Belongs to the SIN1 family.</text>
</comment>
<dbReference type="PANTHER" id="PTHR13335">
    <property type="entry name" value="TARGET OF RAPAMYCIN COMPLEX 2 SUBUNIT MAPKAP1"/>
    <property type="match status" value="1"/>
</dbReference>
<evidence type="ECO:0000313" key="6">
    <source>
        <dbReference type="Proteomes" id="UP000308133"/>
    </source>
</evidence>
<feature type="region of interest" description="Disordered" evidence="2">
    <location>
        <begin position="68"/>
        <end position="218"/>
    </location>
</feature>
<dbReference type="Proteomes" id="UP000308133">
    <property type="component" value="Unassembled WGS sequence"/>
</dbReference>
<feature type="domain" description="CRIM" evidence="3">
    <location>
        <begin position="337"/>
        <end position="490"/>
    </location>
</feature>
<protein>
    <submittedName>
        <fullName evidence="5">Putative SAPK-interacting protein</fullName>
    </submittedName>
</protein>
<dbReference type="InterPro" id="IPR031313">
    <property type="entry name" value="Sin1_PH_dom"/>
</dbReference>
<dbReference type="InterPro" id="IPR008828">
    <property type="entry name" value="Sin1/Avo1"/>
</dbReference>
<evidence type="ECO:0000313" key="5">
    <source>
        <dbReference type="EMBL" id="TKX18917.1"/>
    </source>
</evidence>
<dbReference type="Gene3D" id="2.30.29.30">
    <property type="entry name" value="Pleckstrin-homology domain (PH domain)/Phosphotyrosine-binding domain (PTB)"/>
    <property type="match status" value="1"/>
</dbReference>
<gene>
    <name evidence="5" type="ORF">C1H76_8806</name>
</gene>
<dbReference type="EMBL" id="PTQR01000123">
    <property type="protein sequence ID" value="TKX18917.1"/>
    <property type="molecule type" value="Genomic_DNA"/>
</dbReference>
<feature type="domain" description="SIN1-type PH" evidence="4">
    <location>
        <begin position="720"/>
        <end position="836"/>
    </location>
</feature>
<feature type="compositionally biased region" description="Low complexity" evidence="2">
    <location>
        <begin position="669"/>
        <end position="689"/>
    </location>
</feature>
<dbReference type="PANTHER" id="PTHR13335:SF1">
    <property type="entry name" value="TARGET OF RAPAMYCIN COMPLEX 2 SUBUNIT MAPKAP1"/>
    <property type="match status" value="1"/>
</dbReference>
<name>A0A4U7AV45_9PEZI</name>
<dbReference type="AlphaFoldDB" id="A0A4U7AV45"/>
<proteinExistence type="inferred from homology"/>
<sequence>MSLLMNEEFAIYQLRSGYLNNFKDGIGERLITLNPAVFNNPAFRAAGWVADPSDIKRTYSPPIPTAVTSEYFQAPPRSAIPPGQDEDEEGTLLTGHGSNDTIGPTLHPRRRRRKEQQEDDDSSELSDDSDDEEEKRDAQKIRFNKMPVRIRSGSSPARPSKLKDEVNEDDVKVMVTSPSRPPETGGIRRGSLSAVDTIKQRSRRDTATSSEMSSENEDSMIFRRQKLQRRTTTQSMLLPDIIQEEDAKRRDSDLDDEDISEASDLSDMDDTADADILLNIGAPLAPVDTLDSTPPQPPAKIPAAIPASGSPRKRKEMPPELPRLPSGRPVSMVQSVSLLSKALKSNTQADEDPTQRFAQLYGKGETSPLWIKVMYPASSEPDSHIEIPTRRSKENGPISVAEFIGLCLWRYKEETKDPPVTGDDLNVNKWVLYMVDFGEVEYDFPPLTRSRPITDFTTNNNKPGRLRPGQKPWDEFAIVKATEAQLAENEKLTPEYSAISTPRAGSVAQLQPERSQSETPTLTALRTGSDAPIPSFVPNRNPITGPSFALNSMIRKDSTAPLLDAPSTTGASSRHRTGISKQLQVHFTDPDTFHSTVLKINTNTDAYIAEIFQQACDALKLPNKALYVLKVRGTATVVPEDRTVEALGDNASLDLQRRRFIGVEHREGAASPSSESPNAPLLLAGTTPTKKGKKGLSSFASKPAYDVGAIGFHQLGPGGKRYHVLRRQQLSFAPSHPKVLALDGEYIHIMPGGNMDLDGTTAAGGGAQAPGQEGVARGKTTSVHLRDVIGCKVARKHPKLVRVLVYREKETKRYEFEAESRAQAAEIVEEVRKGVERFGGAD</sequence>
<evidence type="ECO:0000256" key="1">
    <source>
        <dbReference type="ARBA" id="ARBA00009407"/>
    </source>
</evidence>
<feature type="region of interest" description="Disordered" evidence="2">
    <location>
        <begin position="503"/>
        <end position="544"/>
    </location>
</feature>
<feature type="region of interest" description="Disordered" evidence="2">
    <location>
        <begin position="666"/>
        <end position="696"/>
    </location>
</feature>
<dbReference type="GO" id="GO:0005546">
    <property type="term" value="F:phosphatidylinositol-4,5-bisphosphate binding"/>
    <property type="evidence" value="ECO:0007669"/>
    <property type="project" value="TreeGrafter"/>
</dbReference>
<dbReference type="GO" id="GO:0031932">
    <property type="term" value="C:TORC2 complex"/>
    <property type="evidence" value="ECO:0007669"/>
    <property type="project" value="InterPro"/>
</dbReference>
<feature type="region of interest" description="Disordered" evidence="2">
    <location>
        <begin position="240"/>
        <end position="270"/>
    </location>
</feature>
<dbReference type="InterPro" id="IPR031567">
    <property type="entry name" value="CRIM_dom"/>
</dbReference>
<feature type="compositionally biased region" description="Acidic residues" evidence="2">
    <location>
        <begin position="117"/>
        <end position="134"/>
    </location>
</feature>
<dbReference type="GO" id="GO:0038203">
    <property type="term" value="P:TORC2 signaling"/>
    <property type="evidence" value="ECO:0007669"/>
    <property type="project" value="TreeGrafter"/>
</dbReference>
<dbReference type="GO" id="GO:0005886">
    <property type="term" value="C:plasma membrane"/>
    <property type="evidence" value="ECO:0007669"/>
    <property type="project" value="TreeGrafter"/>
</dbReference>
<feature type="region of interest" description="Disordered" evidence="2">
    <location>
        <begin position="287"/>
        <end position="329"/>
    </location>
</feature>
<dbReference type="Pfam" id="PF16978">
    <property type="entry name" value="CRIM"/>
    <property type="match status" value="1"/>
</dbReference>